<evidence type="ECO:0000313" key="4">
    <source>
        <dbReference type="Proteomes" id="UP001552299"/>
    </source>
</evidence>
<evidence type="ECO:0008006" key="5">
    <source>
        <dbReference type="Google" id="ProtNLM"/>
    </source>
</evidence>
<accession>A0ABD0V393</accession>
<gene>
    <name evidence="3" type="ORF">M5K25_012087</name>
</gene>
<comment type="caution">
    <text evidence="3">The sequence shown here is derived from an EMBL/GenBank/DDBJ whole genome shotgun (WGS) entry which is preliminary data.</text>
</comment>
<sequence length="113" mass="12614">MECLHASTVSSSSREAFVCLRSSPGSSIMAWFLSIAGISLGSACSSLSRQLVCRKLFMPYFHHTLPLQAAQSDFFHPPPWTVNFERSKGKNSTNASSSKVRRKSLSHPRVRRR</sequence>
<organism evidence="3 4">
    <name type="scientific">Dendrobium thyrsiflorum</name>
    <name type="common">Pinecone-like raceme dendrobium</name>
    <name type="synonym">Orchid</name>
    <dbReference type="NCBI Taxonomy" id="117978"/>
    <lineage>
        <taxon>Eukaryota</taxon>
        <taxon>Viridiplantae</taxon>
        <taxon>Streptophyta</taxon>
        <taxon>Embryophyta</taxon>
        <taxon>Tracheophyta</taxon>
        <taxon>Spermatophyta</taxon>
        <taxon>Magnoliopsida</taxon>
        <taxon>Liliopsida</taxon>
        <taxon>Asparagales</taxon>
        <taxon>Orchidaceae</taxon>
        <taxon>Epidendroideae</taxon>
        <taxon>Malaxideae</taxon>
        <taxon>Dendrobiinae</taxon>
        <taxon>Dendrobium</taxon>
    </lineage>
</organism>
<proteinExistence type="predicted"/>
<dbReference type="Proteomes" id="UP001552299">
    <property type="component" value="Unassembled WGS sequence"/>
</dbReference>
<name>A0ABD0V393_DENTH</name>
<feature type="transmembrane region" description="Helical" evidence="2">
    <location>
        <begin position="28"/>
        <end position="48"/>
    </location>
</feature>
<dbReference type="EMBL" id="JANQDX010000010">
    <property type="protein sequence ID" value="KAL0917047.1"/>
    <property type="molecule type" value="Genomic_DNA"/>
</dbReference>
<feature type="region of interest" description="Disordered" evidence="1">
    <location>
        <begin position="84"/>
        <end position="113"/>
    </location>
</feature>
<keyword evidence="2" id="KW-0812">Transmembrane</keyword>
<evidence type="ECO:0000313" key="3">
    <source>
        <dbReference type="EMBL" id="KAL0917047.1"/>
    </source>
</evidence>
<keyword evidence="2" id="KW-1133">Transmembrane helix</keyword>
<keyword evidence="4" id="KW-1185">Reference proteome</keyword>
<protein>
    <recommendedName>
        <fullName evidence="5">Secreted protein</fullName>
    </recommendedName>
</protein>
<dbReference type="AlphaFoldDB" id="A0ABD0V393"/>
<evidence type="ECO:0000256" key="1">
    <source>
        <dbReference type="SAM" id="MobiDB-lite"/>
    </source>
</evidence>
<keyword evidence="2" id="KW-0472">Membrane</keyword>
<evidence type="ECO:0000256" key="2">
    <source>
        <dbReference type="SAM" id="Phobius"/>
    </source>
</evidence>
<feature type="compositionally biased region" description="Basic residues" evidence="1">
    <location>
        <begin position="99"/>
        <end position="113"/>
    </location>
</feature>
<reference evidence="3 4" key="1">
    <citation type="journal article" date="2024" name="Plant Biotechnol. J.">
        <title>Dendrobium thyrsiflorum genome and its molecular insights into genes involved in important horticultural traits.</title>
        <authorList>
            <person name="Chen B."/>
            <person name="Wang J.Y."/>
            <person name="Zheng P.J."/>
            <person name="Li K.L."/>
            <person name="Liang Y.M."/>
            <person name="Chen X.F."/>
            <person name="Zhang C."/>
            <person name="Zhao X."/>
            <person name="He X."/>
            <person name="Zhang G.Q."/>
            <person name="Liu Z.J."/>
            <person name="Xu Q."/>
        </authorList>
    </citation>
    <scope>NUCLEOTIDE SEQUENCE [LARGE SCALE GENOMIC DNA]</scope>
    <source>
        <strain evidence="3">GZMU011</strain>
    </source>
</reference>